<keyword evidence="2 9" id="KW-0436">Ligase</keyword>
<dbReference type="GO" id="GO:0000287">
    <property type="term" value="F:magnesium ion binding"/>
    <property type="evidence" value="ECO:0007669"/>
    <property type="project" value="UniProtKB-UniRule"/>
</dbReference>
<keyword evidence="3 9" id="KW-0479">Metal-binding</keyword>
<reference evidence="13" key="1">
    <citation type="submission" date="2018-05" db="EMBL/GenBank/DDBJ databases">
        <authorList>
            <person name="Hao L."/>
        </authorList>
    </citation>
    <scope>NUCLEOTIDE SEQUENCE [LARGE SCALE GENOMIC DNA]</scope>
</reference>
<dbReference type="PRINTS" id="PR00982">
    <property type="entry name" value="TRNASYNTHLYS"/>
</dbReference>
<dbReference type="KEGG" id="bana:BARAN1_0103"/>
<keyword evidence="9" id="KW-0963">Cytoplasm</keyword>
<dbReference type="NCBIfam" id="TIGR00499">
    <property type="entry name" value="lysS_bact"/>
    <property type="match status" value="1"/>
</dbReference>
<evidence type="ECO:0000256" key="4">
    <source>
        <dbReference type="ARBA" id="ARBA00022741"/>
    </source>
</evidence>
<evidence type="ECO:0000256" key="3">
    <source>
        <dbReference type="ARBA" id="ARBA00022723"/>
    </source>
</evidence>
<dbReference type="InterPro" id="IPR004365">
    <property type="entry name" value="NA-bd_OB_tRNA"/>
</dbReference>
<dbReference type="EMBL" id="LS483254">
    <property type="protein sequence ID" value="SQD92128.1"/>
    <property type="molecule type" value="Genomic_DNA"/>
</dbReference>
<dbReference type="RefSeq" id="WP_122030396.1">
    <property type="nucleotide sequence ID" value="NZ_LS483254.1"/>
</dbReference>
<gene>
    <name evidence="9 12" type="primary">lysS</name>
    <name evidence="12" type="ORF">BARAN1_0103</name>
</gene>
<dbReference type="PANTHER" id="PTHR42918">
    <property type="entry name" value="LYSYL-TRNA SYNTHETASE"/>
    <property type="match status" value="1"/>
</dbReference>
<dbReference type="GO" id="GO:0006430">
    <property type="term" value="P:lysyl-tRNA aminoacylation"/>
    <property type="evidence" value="ECO:0007669"/>
    <property type="project" value="UniProtKB-UniRule"/>
</dbReference>
<dbReference type="OrthoDB" id="9802326at2"/>
<dbReference type="Gene3D" id="2.40.50.140">
    <property type="entry name" value="Nucleic acid-binding proteins"/>
    <property type="match status" value="1"/>
</dbReference>
<dbReference type="SUPFAM" id="SSF55681">
    <property type="entry name" value="Class II aaRS and biotin synthetases"/>
    <property type="match status" value="1"/>
</dbReference>
<keyword evidence="5 9" id="KW-0067">ATP-binding</keyword>
<dbReference type="HAMAP" id="MF_00252">
    <property type="entry name" value="Lys_tRNA_synth_class2"/>
    <property type="match status" value="1"/>
</dbReference>
<dbReference type="PANTHER" id="PTHR42918:SF15">
    <property type="entry name" value="LYSINE--TRNA LIGASE, CHLOROPLASTIC_MITOCHONDRIAL"/>
    <property type="match status" value="1"/>
</dbReference>
<comment type="similarity">
    <text evidence="1 9">Belongs to the class-II aminoacyl-tRNA synthetase family.</text>
</comment>
<keyword evidence="6 9" id="KW-0648">Protein biosynthesis</keyword>
<comment type="subcellular location">
    <subcellularLocation>
        <location evidence="9">Cytoplasm</location>
    </subcellularLocation>
</comment>
<keyword evidence="4 9" id="KW-0547">Nucleotide-binding</keyword>
<organism evidence="12 13">
    <name type="scientific">Candidatus Bipolaricaulis anaerobius</name>
    <dbReference type="NCBI Taxonomy" id="2026885"/>
    <lineage>
        <taxon>Bacteria</taxon>
        <taxon>Candidatus Bipolaricaulota</taxon>
        <taxon>Candidatus Bipolaricaulia</taxon>
        <taxon>Candidatus Bipolaricaulales</taxon>
        <taxon>Candidatus Bipolaricaulaceae</taxon>
        <taxon>Candidatus Bipolaricaulis</taxon>
    </lineage>
</organism>
<evidence type="ECO:0000256" key="2">
    <source>
        <dbReference type="ARBA" id="ARBA00022598"/>
    </source>
</evidence>
<dbReference type="CDD" id="cd00775">
    <property type="entry name" value="LysRS_core"/>
    <property type="match status" value="1"/>
</dbReference>
<evidence type="ECO:0000259" key="11">
    <source>
        <dbReference type="PROSITE" id="PS50862"/>
    </source>
</evidence>
<dbReference type="Gene3D" id="3.30.930.10">
    <property type="entry name" value="Bira Bifunctional Protein, Domain 2"/>
    <property type="match status" value="1"/>
</dbReference>
<dbReference type="GO" id="GO:0005524">
    <property type="term" value="F:ATP binding"/>
    <property type="evidence" value="ECO:0007669"/>
    <property type="project" value="UniProtKB-UniRule"/>
</dbReference>
<dbReference type="CDD" id="cd04322">
    <property type="entry name" value="LysRS_N"/>
    <property type="match status" value="1"/>
</dbReference>
<evidence type="ECO:0000256" key="6">
    <source>
        <dbReference type="ARBA" id="ARBA00022917"/>
    </source>
</evidence>
<dbReference type="InterPro" id="IPR002313">
    <property type="entry name" value="Lys-tRNA-ligase_II"/>
</dbReference>
<feature type="binding site" evidence="9">
    <location>
        <position position="403"/>
    </location>
    <ligand>
        <name>Mg(2+)</name>
        <dbReference type="ChEBI" id="CHEBI:18420"/>
        <label>1</label>
    </ligand>
</feature>
<sequence>MSVAEADLLASRREKLDRLRAQGIAPYPYRYPRTHTVGEVRAAFGSLGPHQRTGAEVSLAGRLVALRRMGKAAFGNVLDRSGRIQVYAATDGLGADAYGRFVDLDLGDIVGISGEPFTTKTGELTVDVREFALLAKSLRPLPEKWHGLRDVETRYRQRALDFIANDDARRAIVVRAATLRACRAYLDREGFLEVETPILQPIYGGATARPFITHHNALDRDLYLRVAPELYLKRLLVGGLEKVYEIGRNFRNEGISSMHNPEYTGLEAYEAYEDYERAMELAEGMVEACLLAVAGATRITYQGREVNFTRPWRRASLLELVAQGSGCDVEKPLPELLEEIDRRGIPIPPPLRRGPKGKVIEHLLETQVQDHLWDPTFVLDFPLDISPLAKRKRGRDDLVERFELYFTGREVANAFSELNDPDDQRERFAMQEALRASGDEEAHPLDEDFLRDLELGMPPAAGIGFGVDRLVMVLADAPSIREVLAFPPLR</sequence>
<dbReference type="Pfam" id="PF00152">
    <property type="entry name" value="tRNA-synt_2"/>
    <property type="match status" value="1"/>
</dbReference>
<dbReference type="EC" id="6.1.1.6" evidence="9"/>
<accession>A0A2X3KTX9</accession>
<dbReference type="InterPro" id="IPR045864">
    <property type="entry name" value="aa-tRNA-synth_II/BPL/LPL"/>
</dbReference>
<evidence type="ECO:0000313" key="12">
    <source>
        <dbReference type="EMBL" id="SQD92128.1"/>
    </source>
</evidence>
<dbReference type="GO" id="GO:0004824">
    <property type="term" value="F:lysine-tRNA ligase activity"/>
    <property type="evidence" value="ECO:0007669"/>
    <property type="project" value="UniProtKB-UniRule"/>
</dbReference>
<feature type="binding site" evidence="9">
    <location>
        <position position="410"/>
    </location>
    <ligand>
        <name>Mg(2+)</name>
        <dbReference type="ChEBI" id="CHEBI:18420"/>
        <label>1</label>
    </ligand>
</feature>
<dbReference type="NCBIfam" id="NF001756">
    <property type="entry name" value="PRK00484.1"/>
    <property type="match status" value="1"/>
</dbReference>
<dbReference type="InterPro" id="IPR044136">
    <property type="entry name" value="Lys-tRNA-ligase_II_N"/>
</dbReference>
<dbReference type="AlphaFoldDB" id="A0A2X3KTX9"/>
<keyword evidence="7 9" id="KW-0030">Aminoacyl-tRNA synthetase</keyword>
<dbReference type="FunFam" id="2.40.50.140:FF:000024">
    <property type="entry name" value="Lysine--tRNA ligase"/>
    <property type="match status" value="1"/>
</dbReference>
<proteinExistence type="inferred from homology"/>
<evidence type="ECO:0000256" key="5">
    <source>
        <dbReference type="ARBA" id="ARBA00022840"/>
    </source>
</evidence>
<comment type="subunit">
    <text evidence="9">Homodimer.</text>
</comment>
<dbReference type="InterPro" id="IPR006195">
    <property type="entry name" value="aa-tRNA-synth_II"/>
</dbReference>
<evidence type="ECO:0000256" key="1">
    <source>
        <dbReference type="ARBA" id="ARBA00008226"/>
    </source>
</evidence>
<comment type="catalytic activity">
    <reaction evidence="8 9 10">
        <text>tRNA(Lys) + L-lysine + ATP = L-lysyl-tRNA(Lys) + AMP + diphosphate</text>
        <dbReference type="Rhea" id="RHEA:20792"/>
        <dbReference type="Rhea" id="RHEA-COMP:9696"/>
        <dbReference type="Rhea" id="RHEA-COMP:9697"/>
        <dbReference type="ChEBI" id="CHEBI:30616"/>
        <dbReference type="ChEBI" id="CHEBI:32551"/>
        <dbReference type="ChEBI" id="CHEBI:33019"/>
        <dbReference type="ChEBI" id="CHEBI:78442"/>
        <dbReference type="ChEBI" id="CHEBI:78529"/>
        <dbReference type="ChEBI" id="CHEBI:456215"/>
        <dbReference type="EC" id="6.1.1.6"/>
    </reaction>
</comment>
<dbReference type="InterPro" id="IPR012340">
    <property type="entry name" value="NA-bd_OB-fold"/>
</dbReference>
<dbReference type="SUPFAM" id="SSF50249">
    <property type="entry name" value="Nucleic acid-binding proteins"/>
    <property type="match status" value="1"/>
</dbReference>
<evidence type="ECO:0000256" key="8">
    <source>
        <dbReference type="ARBA" id="ARBA00048573"/>
    </source>
</evidence>
<dbReference type="Pfam" id="PF01336">
    <property type="entry name" value="tRNA_anti-codon"/>
    <property type="match status" value="1"/>
</dbReference>
<feature type="binding site" evidence="9">
    <location>
        <position position="410"/>
    </location>
    <ligand>
        <name>Mg(2+)</name>
        <dbReference type="ChEBI" id="CHEBI:18420"/>
        <label>2</label>
    </ligand>
</feature>
<evidence type="ECO:0000313" key="13">
    <source>
        <dbReference type="Proteomes" id="UP000249818"/>
    </source>
</evidence>
<keyword evidence="13" id="KW-1185">Reference proteome</keyword>
<evidence type="ECO:0000256" key="10">
    <source>
        <dbReference type="RuleBase" id="RU000336"/>
    </source>
</evidence>
<dbReference type="GO" id="GO:0005829">
    <property type="term" value="C:cytosol"/>
    <property type="evidence" value="ECO:0007669"/>
    <property type="project" value="TreeGrafter"/>
</dbReference>
<keyword evidence="9 10" id="KW-0460">Magnesium</keyword>
<comment type="cofactor">
    <cofactor evidence="9 10">
        <name>Mg(2+)</name>
        <dbReference type="ChEBI" id="CHEBI:18420"/>
    </cofactor>
    <text evidence="9 10">Binds 3 Mg(2+) ions per subunit.</text>
</comment>
<feature type="domain" description="Aminoacyl-transfer RNA synthetases class-II family profile" evidence="11">
    <location>
        <begin position="174"/>
        <end position="488"/>
    </location>
</feature>
<dbReference type="GO" id="GO:0000049">
    <property type="term" value="F:tRNA binding"/>
    <property type="evidence" value="ECO:0007669"/>
    <property type="project" value="TreeGrafter"/>
</dbReference>
<evidence type="ECO:0000256" key="7">
    <source>
        <dbReference type="ARBA" id="ARBA00023146"/>
    </source>
</evidence>
<protein>
    <recommendedName>
        <fullName evidence="9">Lysine--tRNA ligase</fullName>
        <ecNumber evidence="9">6.1.1.6</ecNumber>
    </recommendedName>
    <alternativeName>
        <fullName evidence="9">Lysyl-tRNA synthetase</fullName>
        <shortName evidence="9">LysRS</shortName>
    </alternativeName>
</protein>
<dbReference type="PROSITE" id="PS50862">
    <property type="entry name" value="AA_TRNA_LIGASE_II"/>
    <property type="match status" value="1"/>
</dbReference>
<evidence type="ECO:0000256" key="9">
    <source>
        <dbReference type="HAMAP-Rule" id="MF_00252"/>
    </source>
</evidence>
<dbReference type="InterPro" id="IPR004364">
    <property type="entry name" value="Aa-tRNA-synt_II"/>
</dbReference>
<name>A0A2X3KTX9_9BACT</name>
<dbReference type="Proteomes" id="UP000249818">
    <property type="component" value="Chromosome BARAN1"/>
</dbReference>
<dbReference type="InterPro" id="IPR018149">
    <property type="entry name" value="Lys-tRNA-synth_II_C"/>
</dbReference>